<dbReference type="Gene3D" id="2.60.40.680">
    <property type="match status" value="1"/>
</dbReference>
<dbReference type="AlphaFoldDB" id="A0AAW9Q5W8"/>
<keyword evidence="1" id="KW-0732">Signal</keyword>
<dbReference type="GO" id="GO:0000272">
    <property type="term" value="P:polysaccharide catabolic process"/>
    <property type="evidence" value="ECO:0007669"/>
    <property type="project" value="InterPro"/>
</dbReference>
<feature type="signal peptide" evidence="1">
    <location>
        <begin position="1"/>
        <end position="34"/>
    </location>
</feature>
<dbReference type="Proteomes" id="UP001336250">
    <property type="component" value="Unassembled WGS sequence"/>
</dbReference>
<dbReference type="GO" id="GO:0030246">
    <property type="term" value="F:carbohydrate binding"/>
    <property type="evidence" value="ECO:0007669"/>
    <property type="project" value="InterPro"/>
</dbReference>
<dbReference type="CDD" id="cd08547">
    <property type="entry name" value="Type_II_cohesin"/>
    <property type="match status" value="1"/>
</dbReference>
<reference evidence="4 5" key="1">
    <citation type="submission" date="2024-02" db="EMBL/GenBank/DDBJ databases">
        <title>Genome sequence of Aquincola sp. MAHUQ-54.</title>
        <authorList>
            <person name="Huq M.A."/>
        </authorList>
    </citation>
    <scope>NUCLEOTIDE SEQUENCE [LARGE SCALE GENOMIC DNA]</scope>
    <source>
        <strain evidence="4 5">MAHUQ-54</strain>
    </source>
</reference>
<dbReference type="Pfam" id="PF07589">
    <property type="entry name" value="PEP-CTERM"/>
    <property type="match status" value="1"/>
</dbReference>
<dbReference type="RefSeq" id="WP_332289329.1">
    <property type="nucleotide sequence ID" value="NZ_JAZIBG010000024.1"/>
</dbReference>
<evidence type="ECO:0000313" key="5">
    <source>
        <dbReference type="Proteomes" id="UP001336250"/>
    </source>
</evidence>
<proteinExistence type="predicted"/>
<evidence type="ECO:0000259" key="3">
    <source>
        <dbReference type="Pfam" id="PF07589"/>
    </source>
</evidence>
<feature type="domain" description="Ice-binding protein C-terminal" evidence="3">
    <location>
        <begin position="175"/>
        <end position="196"/>
    </location>
</feature>
<dbReference type="InterPro" id="IPR008965">
    <property type="entry name" value="CBM2/CBM3_carb-bd_dom_sf"/>
</dbReference>
<keyword evidence="5" id="KW-1185">Reference proteome</keyword>
<dbReference type="SUPFAM" id="SSF49384">
    <property type="entry name" value="Carbohydrate-binding domain"/>
    <property type="match status" value="1"/>
</dbReference>
<name>A0AAW9Q5W8_9BURK</name>
<protein>
    <submittedName>
        <fullName evidence="4">Cohesin domain-containing protein</fullName>
    </submittedName>
</protein>
<organism evidence="4 5">
    <name type="scientific">Aquincola agrisoli</name>
    <dbReference type="NCBI Taxonomy" id="3119538"/>
    <lineage>
        <taxon>Bacteria</taxon>
        <taxon>Pseudomonadati</taxon>
        <taxon>Pseudomonadota</taxon>
        <taxon>Betaproteobacteria</taxon>
        <taxon>Burkholderiales</taxon>
        <taxon>Sphaerotilaceae</taxon>
        <taxon>Aquincola</taxon>
    </lineage>
</organism>
<feature type="domain" description="Cohesin" evidence="2">
    <location>
        <begin position="42"/>
        <end position="151"/>
    </location>
</feature>
<evidence type="ECO:0000313" key="4">
    <source>
        <dbReference type="EMBL" id="MEF7614356.1"/>
    </source>
</evidence>
<evidence type="ECO:0000259" key="2">
    <source>
        <dbReference type="Pfam" id="PF00963"/>
    </source>
</evidence>
<sequence>MKSSNVVLRAGPRFGAAGLLAAALLCGSIAPAHAVPTFSLVPSATTVQQNQSFSVSVMAGDLTDLYAYQFDVSFDASLYQVTGFSLGSFLSPDGSSFYLPGTIDNTTGTVSFVLESLVGPVPGTSGSGVLGTINFSALPTASGTGSIGLNELSAYNSALEAINLAPVAMATVSVVPEPATWGMLSLGLLGVLGLRRQRSAGAFQS</sequence>
<dbReference type="NCBIfam" id="TIGR02595">
    <property type="entry name" value="PEP_CTERM"/>
    <property type="match status" value="1"/>
</dbReference>
<dbReference type="Pfam" id="PF00963">
    <property type="entry name" value="Cohesin"/>
    <property type="match status" value="1"/>
</dbReference>
<evidence type="ECO:0000256" key="1">
    <source>
        <dbReference type="SAM" id="SignalP"/>
    </source>
</evidence>
<dbReference type="EMBL" id="JAZIBG010000024">
    <property type="protein sequence ID" value="MEF7614356.1"/>
    <property type="molecule type" value="Genomic_DNA"/>
</dbReference>
<feature type="chain" id="PRO_5043981810" evidence="1">
    <location>
        <begin position="35"/>
        <end position="205"/>
    </location>
</feature>
<dbReference type="InterPro" id="IPR013424">
    <property type="entry name" value="Ice-binding_C"/>
</dbReference>
<accession>A0AAW9Q5W8</accession>
<gene>
    <name evidence="4" type="ORF">V4F39_10585</name>
</gene>
<comment type="caution">
    <text evidence="4">The sequence shown here is derived from an EMBL/GenBank/DDBJ whole genome shotgun (WGS) entry which is preliminary data.</text>
</comment>
<dbReference type="InterPro" id="IPR002102">
    <property type="entry name" value="Cohesin_dom"/>
</dbReference>